<evidence type="ECO:0000256" key="2">
    <source>
        <dbReference type="SAM" id="SignalP"/>
    </source>
</evidence>
<dbReference type="InterPro" id="IPR050904">
    <property type="entry name" value="Adhesion/Biosynth-related"/>
</dbReference>
<evidence type="ECO:0000256" key="1">
    <source>
        <dbReference type="SAM" id="MobiDB-lite"/>
    </source>
</evidence>
<organism evidence="4 5">
    <name type="scientific">Chlorella vulgaris</name>
    <name type="common">Green alga</name>
    <dbReference type="NCBI Taxonomy" id="3077"/>
    <lineage>
        <taxon>Eukaryota</taxon>
        <taxon>Viridiplantae</taxon>
        <taxon>Chlorophyta</taxon>
        <taxon>core chlorophytes</taxon>
        <taxon>Trebouxiophyceae</taxon>
        <taxon>Chlorellales</taxon>
        <taxon>Chlorellaceae</taxon>
        <taxon>Chlorella clade</taxon>
        <taxon>Chlorella</taxon>
    </lineage>
</organism>
<protein>
    <recommendedName>
        <fullName evidence="3">FAS1 domain-containing protein</fullName>
    </recommendedName>
</protein>
<dbReference type="EMBL" id="SIDB01000002">
    <property type="protein sequence ID" value="KAI3436450.1"/>
    <property type="molecule type" value="Genomic_DNA"/>
</dbReference>
<dbReference type="AlphaFoldDB" id="A0A9D4TWE2"/>
<feature type="signal peptide" evidence="2">
    <location>
        <begin position="1"/>
        <end position="21"/>
    </location>
</feature>
<dbReference type="PANTHER" id="PTHR10900:SF77">
    <property type="entry name" value="FI19380P1"/>
    <property type="match status" value="1"/>
</dbReference>
<gene>
    <name evidence="4" type="ORF">D9Q98_005867</name>
</gene>
<dbReference type="SUPFAM" id="SSF82153">
    <property type="entry name" value="FAS1 domain"/>
    <property type="match status" value="1"/>
</dbReference>
<reference evidence="4" key="1">
    <citation type="journal article" date="2019" name="Plant J.">
        <title>Chlorella vulgaris genome assembly and annotation reveals the molecular basis for metabolic acclimation to high light conditions.</title>
        <authorList>
            <person name="Cecchin M."/>
            <person name="Marcolungo L."/>
            <person name="Rossato M."/>
            <person name="Girolomoni L."/>
            <person name="Cosentino E."/>
            <person name="Cuine S."/>
            <person name="Li-Beisson Y."/>
            <person name="Delledonne M."/>
            <person name="Ballottari M."/>
        </authorList>
    </citation>
    <scope>NUCLEOTIDE SEQUENCE</scope>
    <source>
        <strain evidence="4">211/11P</strain>
    </source>
</reference>
<dbReference type="OrthoDB" id="513636at2759"/>
<sequence>MTVAAKAAAALLLLTVSMAAADTPATVADALAELKVTAFSRALNQFPDLVAMVGPDFAGTVFAPTNKGWNAAVKAVEAAGVTLTDAKLKDILLYHIIPGPPAPITGLNDDQIFVSALDAETVVAQYNAGKLTLESVGSEAEVVIADTNIGPAHYGVVHTINNMLLPFVLPGGAKLEPGGVKADSVQATSIDTSTIDSAVNAAGDSLNTALGNAQAALGSAAGSVQDAASAAANAVQQAAAGAATSGQAAVGAANGAVTGAVGGAATAVTDTAGTMVDGAIGAVPGAVAGVGAPDAADGDALAAGPAAGPAAAPSPSAAPEPVAAPESVPVPVSSAATASCKYVVVAIVALVVMFS</sequence>
<proteinExistence type="predicted"/>
<dbReference type="InterPro" id="IPR000782">
    <property type="entry name" value="FAS1_domain"/>
</dbReference>
<dbReference type="GO" id="GO:0005615">
    <property type="term" value="C:extracellular space"/>
    <property type="evidence" value="ECO:0007669"/>
    <property type="project" value="TreeGrafter"/>
</dbReference>
<evidence type="ECO:0000313" key="5">
    <source>
        <dbReference type="Proteomes" id="UP001055712"/>
    </source>
</evidence>
<dbReference type="Gene3D" id="2.30.180.10">
    <property type="entry name" value="FAS1 domain"/>
    <property type="match status" value="1"/>
</dbReference>
<comment type="caution">
    <text evidence="4">The sequence shown here is derived from an EMBL/GenBank/DDBJ whole genome shotgun (WGS) entry which is preliminary data.</text>
</comment>
<feature type="domain" description="FAS1" evidence="3">
    <location>
        <begin position="23"/>
        <end position="164"/>
    </location>
</feature>
<dbReference type="InterPro" id="IPR036378">
    <property type="entry name" value="FAS1_dom_sf"/>
</dbReference>
<keyword evidence="2" id="KW-0732">Signal</keyword>
<evidence type="ECO:0000259" key="3">
    <source>
        <dbReference type="PROSITE" id="PS50213"/>
    </source>
</evidence>
<keyword evidence="5" id="KW-1185">Reference proteome</keyword>
<accession>A0A9D4TWE2</accession>
<feature type="region of interest" description="Disordered" evidence="1">
    <location>
        <begin position="302"/>
        <end position="327"/>
    </location>
</feature>
<dbReference type="Pfam" id="PF02469">
    <property type="entry name" value="Fasciclin"/>
    <property type="match status" value="1"/>
</dbReference>
<reference evidence="4" key="2">
    <citation type="submission" date="2020-11" db="EMBL/GenBank/DDBJ databases">
        <authorList>
            <person name="Cecchin M."/>
            <person name="Marcolungo L."/>
            <person name="Rossato M."/>
            <person name="Girolomoni L."/>
            <person name="Cosentino E."/>
            <person name="Cuine S."/>
            <person name="Li-Beisson Y."/>
            <person name="Delledonne M."/>
            <person name="Ballottari M."/>
        </authorList>
    </citation>
    <scope>NUCLEOTIDE SEQUENCE</scope>
    <source>
        <strain evidence="4">211/11P</strain>
        <tissue evidence="4">Whole cell</tissue>
    </source>
</reference>
<dbReference type="SMART" id="SM00554">
    <property type="entry name" value="FAS1"/>
    <property type="match status" value="1"/>
</dbReference>
<name>A0A9D4TWE2_CHLVU</name>
<dbReference type="PROSITE" id="PS50213">
    <property type="entry name" value="FAS1"/>
    <property type="match status" value="1"/>
</dbReference>
<feature type="chain" id="PRO_5039600413" description="FAS1 domain-containing protein" evidence="2">
    <location>
        <begin position="22"/>
        <end position="355"/>
    </location>
</feature>
<dbReference type="PANTHER" id="PTHR10900">
    <property type="entry name" value="PERIOSTIN-RELATED"/>
    <property type="match status" value="1"/>
</dbReference>
<dbReference type="Proteomes" id="UP001055712">
    <property type="component" value="Unassembled WGS sequence"/>
</dbReference>
<evidence type="ECO:0000313" key="4">
    <source>
        <dbReference type="EMBL" id="KAI3436450.1"/>
    </source>
</evidence>